<dbReference type="GO" id="GO:0016324">
    <property type="term" value="C:apical plasma membrane"/>
    <property type="evidence" value="ECO:0007669"/>
    <property type="project" value="TreeGrafter"/>
</dbReference>
<accession>M2WX60</accession>
<organism evidence="9 10">
    <name type="scientific">Galdieria sulphuraria</name>
    <name type="common">Red alga</name>
    <dbReference type="NCBI Taxonomy" id="130081"/>
    <lineage>
        <taxon>Eukaryota</taxon>
        <taxon>Rhodophyta</taxon>
        <taxon>Bangiophyceae</taxon>
        <taxon>Galdieriales</taxon>
        <taxon>Galdieriaceae</taxon>
        <taxon>Galdieria</taxon>
    </lineage>
</organism>
<evidence type="ECO:0000256" key="6">
    <source>
        <dbReference type="ARBA" id="ARBA00023136"/>
    </source>
</evidence>
<dbReference type="PANTHER" id="PTHR48020">
    <property type="entry name" value="PROTON MYO-INOSITOL COTRANSPORTER"/>
    <property type="match status" value="1"/>
</dbReference>
<feature type="transmembrane region" description="Helical" evidence="8">
    <location>
        <begin position="127"/>
        <end position="145"/>
    </location>
</feature>
<evidence type="ECO:0000256" key="4">
    <source>
        <dbReference type="ARBA" id="ARBA00022692"/>
    </source>
</evidence>
<comment type="similarity">
    <text evidence="2">Belongs to the major facilitator superfamily. Sugar transporter (TC 2.A.1.1) family.</text>
</comment>
<keyword evidence="10" id="KW-1185">Reference proteome</keyword>
<feature type="transmembrane region" description="Helical" evidence="8">
    <location>
        <begin position="187"/>
        <end position="207"/>
    </location>
</feature>
<feature type="region of interest" description="Disordered" evidence="7">
    <location>
        <begin position="330"/>
        <end position="353"/>
    </location>
</feature>
<sequence length="353" mass="38688">MNSAKEKCTLDESLYMQLDASQIMEDIKDEENKNVGSNNASSIMPDKNKMELTTTAISANRLGTALGFLSNGYQYEVTGIMNLIFQLEYGNQYSSFLEYSLTGAPLFGVLIGQLFFGIVADIHGRKAGLVITSSFVVIGAIISTASYEGASLFTATWITLLTVVLMVLGPLASSFLIDILGRRNVQLIGWLSLASIIAITVGTYPLLFNHASVYVFLNTVRAALQYFLAVSIYLTPNEIFPTIYRARLYRFCSAFGKVGAAIGVHVFLSMQQSFGGGTKGLRGMQYFDAAFAILGLLVALLLVPDLRKTSLWDCNVNFMEMCKEDVNDSDKVRKDDSKMEDSKLSSVVKESIA</sequence>
<dbReference type="AlphaFoldDB" id="M2WX60"/>
<dbReference type="PANTHER" id="PTHR48020:SF16">
    <property type="entry name" value="PROTEIN CBG12142"/>
    <property type="match status" value="1"/>
</dbReference>
<evidence type="ECO:0000256" key="7">
    <source>
        <dbReference type="SAM" id="MobiDB-lite"/>
    </source>
</evidence>
<dbReference type="InterPro" id="IPR036259">
    <property type="entry name" value="MFS_trans_sf"/>
</dbReference>
<dbReference type="Proteomes" id="UP000030680">
    <property type="component" value="Unassembled WGS sequence"/>
</dbReference>
<dbReference type="GeneID" id="17087468"/>
<feature type="transmembrane region" description="Helical" evidence="8">
    <location>
        <begin position="248"/>
        <end position="268"/>
    </location>
</feature>
<dbReference type="eggNOG" id="KOG0252">
    <property type="taxonomic scope" value="Eukaryota"/>
</dbReference>
<dbReference type="RefSeq" id="XP_005705130.1">
    <property type="nucleotide sequence ID" value="XM_005705073.1"/>
</dbReference>
<dbReference type="OrthoDB" id="433512at2759"/>
<keyword evidence="6 8" id="KW-0472">Membrane</keyword>
<evidence type="ECO:0000256" key="3">
    <source>
        <dbReference type="ARBA" id="ARBA00022448"/>
    </source>
</evidence>
<evidence type="ECO:0000313" key="9">
    <source>
        <dbReference type="EMBL" id="EME28610.1"/>
    </source>
</evidence>
<dbReference type="PROSITE" id="PS00216">
    <property type="entry name" value="SUGAR_TRANSPORT_1"/>
    <property type="match status" value="1"/>
</dbReference>
<reference evidence="10" key="1">
    <citation type="journal article" date="2013" name="Science">
        <title>Gene transfer from bacteria and archaea facilitated evolution of an extremophilic eukaryote.</title>
        <authorList>
            <person name="Schonknecht G."/>
            <person name="Chen W.H."/>
            <person name="Ternes C.M."/>
            <person name="Barbier G.G."/>
            <person name="Shrestha R.P."/>
            <person name="Stanke M."/>
            <person name="Brautigam A."/>
            <person name="Baker B.J."/>
            <person name="Banfield J.F."/>
            <person name="Garavito R.M."/>
            <person name="Carr K."/>
            <person name="Wilkerson C."/>
            <person name="Rensing S.A."/>
            <person name="Gagneul D."/>
            <person name="Dickenson N.E."/>
            <person name="Oesterhelt C."/>
            <person name="Lercher M.J."/>
            <person name="Weber A.P."/>
        </authorList>
    </citation>
    <scope>NUCLEOTIDE SEQUENCE [LARGE SCALE GENOMIC DNA]</scope>
    <source>
        <strain evidence="10">074W</strain>
    </source>
</reference>
<gene>
    <name evidence="9" type="ORF">Gasu_39850</name>
</gene>
<dbReference type="EMBL" id="KB454518">
    <property type="protein sequence ID" value="EME28610.1"/>
    <property type="molecule type" value="Genomic_DNA"/>
</dbReference>
<dbReference type="GO" id="GO:0005366">
    <property type="term" value="F:myo-inositol:proton symporter activity"/>
    <property type="evidence" value="ECO:0007669"/>
    <property type="project" value="TreeGrafter"/>
</dbReference>
<dbReference type="InterPro" id="IPR005828">
    <property type="entry name" value="MFS_sugar_transport-like"/>
</dbReference>
<dbReference type="Gramene" id="EME28610">
    <property type="protein sequence ID" value="EME28610"/>
    <property type="gene ID" value="Gasu_39850"/>
</dbReference>
<evidence type="ECO:0000256" key="5">
    <source>
        <dbReference type="ARBA" id="ARBA00022989"/>
    </source>
</evidence>
<feature type="compositionally biased region" description="Basic and acidic residues" evidence="7">
    <location>
        <begin position="330"/>
        <end position="343"/>
    </location>
</feature>
<dbReference type="KEGG" id="gsl:Gasu_39850"/>
<keyword evidence="5 8" id="KW-1133">Transmembrane helix</keyword>
<dbReference type="Pfam" id="PF00083">
    <property type="entry name" value="Sugar_tr"/>
    <property type="match status" value="2"/>
</dbReference>
<dbReference type="InterPro" id="IPR005829">
    <property type="entry name" value="Sugar_transporter_CS"/>
</dbReference>
<dbReference type="Gene3D" id="1.20.1250.20">
    <property type="entry name" value="MFS general substrate transporter like domains"/>
    <property type="match status" value="2"/>
</dbReference>
<dbReference type="SUPFAM" id="SSF103473">
    <property type="entry name" value="MFS general substrate transporter"/>
    <property type="match status" value="2"/>
</dbReference>
<name>M2WX60_GALSU</name>
<feature type="transmembrane region" description="Helical" evidence="8">
    <location>
        <begin position="213"/>
        <end position="236"/>
    </location>
</feature>
<evidence type="ECO:0000256" key="2">
    <source>
        <dbReference type="ARBA" id="ARBA00010992"/>
    </source>
</evidence>
<evidence type="ECO:0000256" key="8">
    <source>
        <dbReference type="SAM" id="Phobius"/>
    </source>
</evidence>
<feature type="transmembrane region" description="Helical" evidence="8">
    <location>
        <begin position="283"/>
        <end position="303"/>
    </location>
</feature>
<feature type="transmembrane region" description="Helical" evidence="8">
    <location>
        <begin position="157"/>
        <end position="180"/>
    </location>
</feature>
<dbReference type="InterPro" id="IPR050814">
    <property type="entry name" value="Myo-inositol_Transporter"/>
</dbReference>
<keyword evidence="3" id="KW-0813">Transport</keyword>
<keyword evidence="4 8" id="KW-0812">Transmembrane</keyword>
<protein>
    <submittedName>
        <fullName evidence="9">MFS transporter, PHS family, inorganic phosphate transporter</fullName>
    </submittedName>
</protein>
<evidence type="ECO:0000256" key="1">
    <source>
        <dbReference type="ARBA" id="ARBA00004141"/>
    </source>
</evidence>
<feature type="transmembrane region" description="Helical" evidence="8">
    <location>
        <begin position="99"/>
        <end position="120"/>
    </location>
</feature>
<proteinExistence type="inferred from homology"/>
<comment type="subcellular location">
    <subcellularLocation>
        <location evidence="1">Membrane</location>
        <topology evidence="1">Multi-pass membrane protein</topology>
    </subcellularLocation>
</comment>
<evidence type="ECO:0000313" key="10">
    <source>
        <dbReference type="Proteomes" id="UP000030680"/>
    </source>
</evidence>